<accession>A0A7R9BSK6</accession>
<dbReference type="AlphaFoldDB" id="A0A7R9BSK6"/>
<proteinExistence type="predicted"/>
<gene>
    <name evidence="1" type="ORF">NMOB1V02_LOCUS7409</name>
</gene>
<name>A0A7R9BSK6_9CRUS</name>
<dbReference type="EMBL" id="OA883806">
    <property type="protein sequence ID" value="CAD7279741.1"/>
    <property type="molecule type" value="Genomic_DNA"/>
</dbReference>
<evidence type="ECO:0000313" key="1">
    <source>
        <dbReference type="EMBL" id="CAD7279741.1"/>
    </source>
</evidence>
<dbReference type="EMBL" id="CAJPEX010001769">
    <property type="protein sequence ID" value="CAG0919893.1"/>
    <property type="molecule type" value="Genomic_DNA"/>
</dbReference>
<protein>
    <submittedName>
        <fullName evidence="1">Uncharacterized protein</fullName>
    </submittedName>
</protein>
<sequence length="85" mass="9821">METFSTDSQTRLAQRVQLPNAHLPKRAHGNEVTMKNRDPKRCYCEPLGPFDFLVPADMDFGRHAVLESRAVIVFRCWDAEFLIND</sequence>
<keyword evidence="2" id="KW-1185">Reference proteome</keyword>
<evidence type="ECO:0000313" key="2">
    <source>
        <dbReference type="Proteomes" id="UP000678499"/>
    </source>
</evidence>
<organism evidence="1">
    <name type="scientific">Notodromas monacha</name>
    <dbReference type="NCBI Taxonomy" id="399045"/>
    <lineage>
        <taxon>Eukaryota</taxon>
        <taxon>Metazoa</taxon>
        <taxon>Ecdysozoa</taxon>
        <taxon>Arthropoda</taxon>
        <taxon>Crustacea</taxon>
        <taxon>Oligostraca</taxon>
        <taxon>Ostracoda</taxon>
        <taxon>Podocopa</taxon>
        <taxon>Podocopida</taxon>
        <taxon>Cypridocopina</taxon>
        <taxon>Cypridoidea</taxon>
        <taxon>Cyprididae</taxon>
        <taxon>Notodromas</taxon>
    </lineage>
</organism>
<reference evidence="1" key="1">
    <citation type="submission" date="2020-11" db="EMBL/GenBank/DDBJ databases">
        <authorList>
            <person name="Tran Van P."/>
        </authorList>
    </citation>
    <scope>NUCLEOTIDE SEQUENCE</scope>
</reference>
<dbReference type="Proteomes" id="UP000678499">
    <property type="component" value="Unassembled WGS sequence"/>
</dbReference>